<feature type="transmembrane region" description="Helical" evidence="7">
    <location>
        <begin position="120"/>
        <end position="139"/>
    </location>
</feature>
<feature type="transmembrane region" description="Helical" evidence="7">
    <location>
        <begin position="212"/>
        <end position="232"/>
    </location>
</feature>
<reference evidence="9 10" key="1">
    <citation type="submission" date="2015-01" db="EMBL/GenBank/DDBJ databases">
        <title>The Genome Sequence of Fonsecaea pedrosoi CBS 271.37.</title>
        <authorList>
            <consortium name="The Broad Institute Genomics Platform"/>
            <person name="Cuomo C."/>
            <person name="de Hoog S."/>
            <person name="Gorbushina A."/>
            <person name="Stielow B."/>
            <person name="Teixiera M."/>
            <person name="Abouelleil A."/>
            <person name="Chapman S.B."/>
            <person name="Priest M."/>
            <person name="Young S.K."/>
            <person name="Wortman J."/>
            <person name="Nusbaum C."/>
            <person name="Birren B."/>
        </authorList>
    </citation>
    <scope>NUCLEOTIDE SEQUENCE [LARGE SCALE GENOMIC DNA]</scope>
    <source>
        <strain evidence="9 10">CBS 271.37</strain>
    </source>
</reference>
<dbReference type="InterPro" id="IPR036259">
    <property type="entry name" value="MFS_trans_sf"/>
</dbReference>
<organism evidence="9 10">
    <name type="scientific">Fonsecaea pedrosoi CBS 271.37</name>
    <dbReference type="NCBI Taxonomy" id="1442368"/>
    <lineage>
        <taxon>Eukaryota</taxon>
        <taxon>Fungi</taxon>
        <taxon>Dikarya</taxon>
        <taxon>Ascomycota</taxon>
        <taxon>Pezizomycotina</taxon>
        <taxon>Eurotiomycetes</taxon>
        <taxon>Chaetothyriomycetidae</taxon>
        <taxon>Chaetothyriales</taxon>
        <taxon>Herpotrichiellaceae</taxon>
        <taxon>Fonsecaea</taxon>
    </lineage>
</organism>
<keyword evidence="3 7" id="KW-0812">Transmembrane</keyword>
<evidence type="ECO:0000256" key="2">
    <source>
        <dbReference type="ARBA" id="ARBA00007520"/>
    </source>
</evidence>
<dbReference type="CDD" id="cd17502">
    <property type="entry name" value="MFS_Azr1_MDR_like"/>
    <property type="match status" value="1"/>
</dbReference>
<feature type="transmembrane region" description="Helical" evidence="7">
    <location>
        <begin position="244"/>
        <end position="267"/>
    </location>
</feature>
<feature type="transmembrane region" description="Helical" evidence="7">
    <location>
        <begin position="525"/>
        <end position="544"/>
    </location>
</feature>
<dbReference type="AlphaFoldDB" id="A0A0D2DSR6"/>
<feature type="region of interest" description="Disordered" evidence="6">
    <location>
        <begin position="549"/>
        <end position="597"/>
    </location>
</feature>
<evidence type="ECO:0000256" key="1">
    <source>
        <dbReference type="ARBA" id="ARBA00004141"/>
    </source>
</evidence>
<dbReference type="SUPFAM" id="SSF103473">
    <property type="entry name" value="MFS general substrate transporter"/>
    <property type="match status" value="1"/>
</dbReference>
<evidence type="ECO:0000256" key="4">
    <source>
        <dbReference type="ARBA" id="ARBA00022989"/>
    </source>
</evidence>
<dbReference type="GeneID" id="25303399"/>
<dbReference type="GO" id="GO:0005886">
    <property type="term" value="C:plasma membrane"/>
    <property type="evidence" value="ECO:0007669"/>
    <property type="project" value="TreeGrafter"/>
</dbReference>
<evidence type="ECO:0000256" key="5">
    <source>
        <dbReference type="ARBA" id="ARBA00023136"/>
    </source>
</evidence>
<feature type="compositionally biased region" description="Polar residues" evidence="6">
    <location>
        <begin position="8"/>
        <end position="20"/>
    </location>
</feature>
<feature type="compositionally biased region" description="Basic and acidic residues" evidence="6">
    <location>
        <begin position="559"/>
        <end position="576"/>
    </location>
</feature>
<feature type="compositionally biased region" description="Polar residues" evidence="6">
    <location>
        <begin position="578"/>
        <end position="597"/>
    </location>
</feature>
<dbReference type="GO" id="GO:0022857">
    <property type="term" value="F:transmembrane transporter activity"/>
    <property type="evidence" value="ECO:0007669"/>
    <property type="project" value="InterPro"/>
</dbReference>
<dbReference type="STRING" id="1442368.A0A0D2DSR6"/>
<feature type="region of interest" description="Disordered" evidence="6">
    <location>
        <begin position="1"/>
        <end position="26"/>
    </location>
</feature>
<evidence type="ECO:0000259" key="8">
    <source>
        <dbReference type="PROSITE" id="PS50850"/>
    </source>
</evidence>
<sequence length="597" mass="63303">MKTRADTSTHTSPATSTNVPTDRADDVENAQSLGLSSAKEDEEHQYLGPRALTLLGGSLLLVILLVTLDVSILATAIPKITDHFHTIADIGWYPAAYMITNASLQPLTGKVFTYFSLKPAFIAFVAIFELGSLICALATSSKMLVVGRAIAGMGSSGLMNGVLTIFAVSASPSVRPTMMGLLMSFAGAGQVIGPLIGGALTEHASWRWCFWINLPVGAVTIVATLFIGFPVYKAGKTNWTFRDVIRDFDITGFTIFAPACIMLLLALEWGGSTYSWSSATIIGLFCGSAGAITAFIIWEYRQGESAMIPVSLVRQRVIYSCLINAMFQYGGMTVFVYYLPLWFQVIKSLSPTMSAVNILPTFALQITSAILIGALTPYFGYLAPPATTGSAFVTIAAGLTSTLTMHTGAGKYVGYQILNGVGRGITMQQPIQAVQSIVSPAMIPVATATVAFAQTFGAALFISLGQTTFINLLSHALRTYAPGVNAQDVINTGATNYLATLPAGGANADTRHGVLRAYNQAITSTFYLCVGCGAGAFVASLGLGRTKLETKKDKKKRDKEKEDAQQRSEADEKRGDISSFSGLIESGTSGSARDGTS</sequence>
<dbReference type="PROSITE" id="PS50850">
    <property type="entry name" value="MFS"/>
    <property type="match status" value="1"/>
</dbReference>
<comment type="similarity">
    <text evidence="2">Belongs to the major facilitator superfamily. TCR/Tet family.</text>
</comment>
<dbReference type="PANTHER" id="PTHR23501:SF193">
    <property type="entry name" value="MULTIDRUG TRANSPORTER, PUTATIVE (AFU_ORTHOLOGUE AFUA_8G00940)-RELATED"/>
    <property type="match status" value="1"/>
</dbReference>
<dbReference type="InterPro" id="IPR011701">
    <property type="entry name" value="MFS"/>
</dbReference>
<dbReference type="InterPro" id="IPR020846">
    <property type="entry name" value="MFS_dom"/>
</dbReference>
<name>A0A0D2DSR6_9EURO</name>
<keyword evidence="4 7" id="KW-1133">Transmembrane helix</keyword>
<feature type="transmembrane region" description="Helical" evidence="7">
    <location>
        <begin position="317"/>
        <end position="338"/>
    </location>
</feature>
<dbReference type="Proteomes" id="UP000053029">
    <property type="component" value="Unassembled WGS sequence"/>
</dbReference>
<feature type="transmembrane region" description="Helical" evidence="7">
    <location>
        <begin position="145"/>
        <end position="168"/>
    </location>
</feature>
<dbReference type="EMBL" id="KN846971">
    <property type="protein sequence ID" value="KIW80886.1"/>
    <property type="molecule type" value="Genomic_DNA"/>
</dbReference>
<evidence type="ECO:0000256" key="3">
    <source>
        <dbReference type="ARBA" id="ARBA00022692"/>
    </source>
</evidence>
<accession>A0A0D2DSR6</accession>
<comment type="subcellular location">
    <subcellularLocation>
        <location evidence="1">Membrane</location>
        <topology evidence="1">Multi-pass membrane protein</topology>
    </subcellularLocation>
</comment>
<evidence type="ECO:0000313" key="10">
    <source>
        <dbReference type="Proteomes" id="UP000053029"/>
    </source>
</evidence>
<dbReference type="OrthoDB" id="10021397at2759"/>
<dbReference type="PANTHER" id="PTHR23501">
    <property type="entry name" value="MAJOR FACILITATOR SUPERFAMILY"/>
    <property type="match status" value="1"/>
</dbReference>
<dbReference type="RefSeq" id="XP_013284694.1">
    <property type="nucleotide sequence ID" value="XM_013429240.1"/>
</dbReference>
<feature type="transmembrane region" description="Helical" evidence="7">
    <location>
        <begin position="273"/>
        <end position="297"/>
    </location>
</feature>
<proteinExistence type="inferred from homology"/>
<evidence type="ECO:0000313" key="9">
    <source>
        <dbReference type="EMBL" id="KIW80886.1"/>
    </source>
</evidence>
<keyword evidence="5 7" id="KW-0472">Membrane</keyword>
<feature type="domain" description="Major facilitator superfamily (MFS) profile" evidence="8">
    <location>
        <begin position="55"/>
        <end position="547"/>
    </location>
</feature>
<gene>
    <name evidence="9" type="ORF">Z517_03909</name>
</gene>
<keyword evidence="10" id="KW-1185">Reference proteome</keyword>
<evidence type="ECO:0000256" key="6">
    <source>
        <dbReference type="SAM" id="MobiDB-lite"/>
    </source>
</evidence>
<evidence type="ECO:0000256" key="7">
    <source>
        <dbReference type="SAM" id="Phobius"/>
    </source>
</evidence>
<dbReference type="HOGENOM" id="CLU_000960_22_1_1"/>
<dbReference type="Gene3D" id="1.20.1250.20">
    <property type="entry name" value="MFS general substrate transporter like domains"/>
    <property type="match status" value="1"/>
</dbReference>
<protein>
    <recommendedName>
        <fullName evidence="8">Major facilitator superfamily (MFS) profile domain-containing protein</fullName>
    </recommendedName>
</protein>
<dbReference type="VEuPathDB" id="FungiDB:Z517_03909"/>
<feature type="transmembrane region" description="Helical" evidence="7">
    <location>
        <begin position="54"/>
        <end position="77"/>
    </location>
</feature>
<dbReference type="Pfam" id="PF07690">
    <property type="entry name" value="MFS_1"/>
    <property type="match status" value="1"/>
</dbReference>
<feature type="transmembrane region" description="Helical" evidence="7">
    <location>
        <begin position="358"/>
        <end position="381"/>
    </location>
</feature>
<feature type="transmembrane region" description="Helical" evidence="7">
    <location>
        <begin position="180"/>
        <end position="200"/>
    </location>
</feature>
<feature type="transmembrane region" description="Helical" evidence="7">
    <location>
        <begin position="441"/>
        <end position="464"/>
    </location>
</feature>